<dbReference type="PANTHER" id="PTHR30273">
    <property type="entry name" value="PERIPLASMIC SIGNAL SENSOR AND SIGMA FACTOR ACTIVATOR FECR-RELATED"/>
    <property type="match status" value="1"/>
</dbReference>
<keyword evidence="1" id="KW-0472">Membrane</keyword>
<evidence type="ECO:0000313" key="5">
    <source>
        <dbReference type="Proteomes" id="UP000190367"/>
    </source>
</evidence>
<keyword evidence="1" id="KW-0812">Transmembrane</keyword>
<reference evidence="5" key="1">
    <citation type="submission" date="2017-02" db="EMBL/GenBank/DDBJ databases">
        <authorList>
            <person name="Varghese N."/>
            <person name="Submissions S."/>
        </authorList>
    </citation>
    <scope>NUCLEOTIDE SEQUENCE [LARGE SCALE GENOMIC DNA]</scope>
    <source>
        <strain evidence="5">DSM 22224</strain>
    </source>
</reference>
<dbReference type="InterPro" id="IPR032508">
    <property type="entry name" value="FecR_C"/>
</dbReference>
<feature type="transmembrane region" description="Helical" evidence="1">
    <location>
        <begin position="78"/>
        <end position="100"/>
    </location>
</feature>
<dbReference type="Proteomes" id="UP000190367">
    <property type="component" value="Unassembled WGS sequence"/>
</dbReference>
<keyword evidence="5" id="KW-1185">Reference proteome</keyword>
<sequence length="371" mass="41051">MDYEKIRELSLDELADMISEEDKAFLHSAIREDLQARNIWESIQRDRSRLLADASESHDQHPVEEVLTDLHKRSGRRYVLNISSIAAACLLAITAGWYLFRPAERPPLAVVSDSVPNTIRLVTAEGKTIDLSNDSAGIRVGNAILNNTQRTLSFDASHQSGSGINTLTVPDGKDYHLLLADGTRIQLNAATTISFPFTFPGKTREVTISGEAYIQVAAKADQPFIVHLPGNTVNVLGTAFNINTYDSGLVKIALVEGSVKVATGKKDIVLKPGYELTSARDGITKETFDADKVLGWRTGVYTFENASLQELAPVIMRWFGVTIALDNPRVRSRRFFGIIDRNQPLQAFLHNLERADGIKSSYDQQGVLHFE</sequence>
<feature type="domain" description="Protein FecR C-terminal" evidence="3">
    <location>
        <begin position="301"/>
        <end position="359"/>
    </location>
</feature>
<dbReference type="RefSeq" id="WP_078667505.1">
    <property type="nucleotide sequence ID" value="NZ_FUWZ01000001.1"/>
</dbReference>
<dbReference type="EMBL" id="FUWZ01000001">
    <property type="protein sequence ID" value="SJZ59662.1"/>
    <property type="molecule type" value="Genomic_DNA"/>
</dbReference>
<organism evidence="4 5">
    <name type="scientific">Chitinophaga eiseniae</name>
    <dbReference type="NCBI Taxonomy" id="634771"/>
    <lineage>
        <taxon>Bacteria</taxon>
        <taxon>Pseudomonadati</taxon>
        <taxon>Bacteroidota</taxon>
        <taxon>Chitinophagia</taxon>
        <taxon>Chitinophagales</taxon>
        <taxon>Chitinophagaceae</taxon>
        <taxon>Chitinophaga</taxon>
    </lineage>
</organism>
<protein>
    <recommendedName>
        <fullName evidence="6">FecR protein</fullName>
    </recommendedName>
</protein>
<evidence type="ECO:0000259" key="2">
    <source>
        <dbReference type="Pfam" id="PF04773"/>
    </source>
</evidence>
<evidence type="ECO:0000259" key="3">
    <source>
        <dbReference type="Pfam" id="PF16344"/>
    </source>
</evidence>
<evidence type="ECO:0008006" key="6">
    <source>
        <dbReference type="Google" id="ProtNLM"/>
    </source>
</evidence>
<dbReference type="InterPro" id="IPR006860">
    <property type="entry name" value="FecR"/>
</dbReference>
<dbReference type="STRING" id="634771.SAMN04488128_101861"/>
<evidence type="ECO:0000256" key="1">
    <source>
        <dbReference type="SAM" id="Phobius"/>
    </source>
</evidence>
<dbReference type="Gene3D" id="3.55.50.30">
    <property type="match status" value="1"/>
</dbReference>
<dbReference type="AlphaFoldDB" id="A0A1T4LYC3"/>
<dbReference type="OrthoDB" id="643697at2"/>
<dbReference type="GO" id="GO:0016989">
    <property type="term" value="F:sigma factor antagonist activity"/>
    <property type="evidence" value="ECO:0007669"/>
    <property type="project" value="TreeGrafter"/>
</dbReference>
<evidence type="ECO:0000313" key="4">
    <source>
        <dbReference type="EMBL" id="SJZ59662.1"/>
    </source>
</evidence>
<proteinExistence type="predicted"/>
<dbReference type="Gene3D" id="2.60.120.1440">
    <property type="match status" value="1"/>
</dbReference>
<gene>
    <name evidence="4" type="ORF">SAMN04488128_101861</name>
</gene>
<dbReference type="Pfam" id="PF16344">
    <property type="entry name" value="FecR_C"/>
    <property type="match status" value="1"/>
</dbReference>
<name>A0A1T4LYC3_9BACT</name>
<dbReference type="Pfam" id="PF04773">
    <property type="entry name" value="FecR"/>
    <property type="match status" value="1"/>
</dbReference>
<accession>A0A1T4LYC3</accession>
<dbReference type="PIRSF" id="PIRSF018266">
    <property type="entry name" value="FecR"/>
    <property type="match status" value="1"/>
</dbReference>
<dbReference type="InterPro" id="IPR012373">
    <property type="entry name" value="Ferrdict_sens_TM"/>
</dbReference>
<dbReference type="PANTHER" id="PTHR30273:SF2">
    <property type="entry name" value="PROTEIN FECR"/>
    <property type="match status" value="1"/>
</dbReference>
<keyword evidence="1" id="KW-1133">Transmembrane helix</keyword>
<feature type="domain" description="FecR protein" evidence="2">
    <location>
        <begin position="166"/>
        <end position="260"/>
    </location>
</feature>